<dbReference type="SUPFAM" id="SSF48371">
    <property type="entry name" value="ARM repeat"/>
    <property type="match status" value="1"/>
</dbReference>
<feature type="region of interest" description="Disordered" evidence="3">
    <location>
        <begin position="524"/>
        <end position="622"/>
    </location>
</feature>
<dbReference type="Gene3D" id="1.25.10.10">
    <property type="entry name" value="Leucine-rich Repeat Variant"/>
    <property type="match status" value="2"/>
</dbReference>
<feature type="region of interest" description="Disordered" evidence="3">
    <location>
        <begin position="1"/>
        <end position="39"/>
    </location>
</feature>
<evidence type="ECO:0000256" key="2">
    <source>
        <dbReference type="PROSITE-ProRule" id="PRU00103"/>
    </source>
</evidence>
<evidence type="ECO:0000256" key="3">
    <source>
        <dbReference type="SAM" id="MobiDB-lite"/>
    </source>
</evidence>
<organism evidence="5 6">
    <name type="scientific">Patiria miniata</name>
    <name type="common">Bat star</name>
    <name type="synonym">Asterina miniata</name>
    <dbReference type="NCBI Taxonomy" id="46514"/>
    <lineage>
        <taxon>Eukaryota</taxon>
        <taxon>Metazoa</taxon>
        <taxon>Echinodermata</taxon>
        <taxon>Eleutherozoa</taxon>
        <taxon>Asterozoa</taxon>
        <taxon>Asteroidea</taxon>
        <taxon>Valvatacea</taxon>
        <taxon>Valvatida</taxon>
        <taxon>Asterinidae</taxon>
        <taxon>Patiria</taxon>
    </lineage>
</organism>
<feature type="compositionally biased region" description="Basic and acidic residues" evidence="3">
    <location>
        <begin position="576"/>
        <end position="585"/>
    </location>
</feature>
<feature type="region of interest" description="Disordered" evidence="3">
    <location>
        <begin position="371"/>
        <end position="409"/>
    </location>
</feature>
<dbReference type="InterPro" id="IPR051023">
    <property type="entry name" value="PP2A_Regulatory_Subunit_A"/>
</dbReference>
<dbReference type="InterPro" id="IPR011989">
    <property type="entry name" value="ARM-like"/>
</dbReference>
<dbReference type="GO" id="GO:0019888">
    <property type="term" value="F:protein phosphatase regulator activity"/>
    <property type="evidence" value="ECO:0007669"/>
    <property type="project" value="TreeGrafter"/>
</dbReference>
<feature type="compositionally biased region" description="Low complexity" evidence="3">
    <location>
        <begin position="389"/>
        <end position="402"/>
    </location>
</feature>
<dbReference type="GeneID" id="119739357"/>
<reference evidence="5" key="1">
    <citation type="submission" date="2022-11" db="UniProtKB">
        <authorList>
            <consortium name="EnsemblMetazoa"/>
        </authorList>
    </citation>
    <scope>IDENTIFICATION</scope>
</reference>
<evidence type="ECO:0000259" key="4">
    <source>
        <dbReference type="Pfam" id="PF15017"/>
    </source>
</evidence>
<feature type="domain" description="Putative WW-binding" evidence="4">
    <location>
        <begin position="481"/>
        <end position="539"/>
    </location>
</feature>
<dbReference type="PANTHER" id="PTHR10648:SF1">
    <property type="entry name" value="SERINE_THREONINE-PROTEIN PHOSPHATASE 4 REGULATORY SUBUNIT 1"/>
    <property type="match status" value="1"/>
</dbReference>
<dbReference type="InterPro" id="IPR000357">
    <property type="entry name" value="HEAT"/>
</dbReference>
<dbReference type="InterPro" id="IPR016024">
    <property type="entry name" value="ARM-type_fold"/>
</dbReference>
<feature type="compositionally biased region" description="Polar residues" evidence="3">
    <location>
        <begin position="682"/>
        <end position="693"/>
    </location>
</feature>
<dbReference type="OMA" id="CYIHNDS"/>
<keyword evidence="1" id="KW-0677">Repeat</keyword>
<accession>A0A914B2P5</accession>
<evidence type="ECO:0000313" key="5">
    <source>
        <dbReference type="EnsemblMetazoa" id="XP_038070183.1"/>
    </source>
</evidence>
<dbReference type="EnsemblMetazoa" id="XM_038214255.1">
    <property type="protein sequence ID" value="XP_038070183.1"/>
    <property type="gene ID" value="LOC119739357"/>
</dbReference>
<feature type="repeat" description="HEAT" evidence="2">
    <location>
        <begin position="238"/>
        <end position="276"/>
    </location>
</feature>
<dbReference type="OrthoDB" id="340346at2759"/>
<feature type="compositionally biased region" description="Basic and acidic residues" evidence="3">
    <location>
        <begin position="1"/>
        <end position="19"/>
    </location>
</feature>
<feature type="repeat" description="HEAT" evidence="2">
    <location>
        <begin position="316"/>
        <end position="352"/>
    </location>
</feature>
<keyword evidence="6" id="KW-1185">Reference proteome</keyword>
<dbReference type="PROSITE" id="PS50077">
    <property type="entry name" value="HEAT_REPEAT"/>
    <property type="match status" value="3"/>
</dbReference>
<proteinExistence type="predicted"/>
<dbReference type="Proteomes" id="UP000887568">
    <property type="component" value="Unplaced"/>
</dbReference>
<evidence type="ECO:0000313" key="6">
    <source>
        <dbReference type="Proteomes" id="UP000887568"/>
    </source>
</evidence>
<name>A0A914B2P5_PATMI</name>
<evidence type="ECO:0000256" key="1">
    <source>
        <dbReference type="ARBA" id="ARBA00022737"/>
    </source>
</evidence>
<feature type="compositionally biased region" description="Polar residues" evidence="3">
    <location>
        <begin position="606"/>
        <end position="622"/>
    </location>
</feature>
<dbReference type="AlphaFoldDB" id="A0A914B2P5"/>
<dbReference type="InterPro" id="IPR021133">
    <property type="entry name" value="HEAT_type_2"/>
</dbReference>
<dbReference type="Pfam" id="PF02985">
    <property type="entry name" value="HEAT"/>
    <property type="match status" value="1"/>
</dbReference>
<dbReference type="RefSeq" id="XP_038070183.1">
    <property type="nucleotide sequence ID" value="XM_038214255.1"/>
</dbReference>
<protein>
    <recommendedName>
        <fullName evidence="4">Putative WW-binding domain-containing protein</fullName>
    </recommendedName>
</protein>
<feature type="repeat" description="HEAT" evidence="2">
    <location>
        <begin position="871"/>
        <end position="909"/>
    </location>
</feature>
<dbReference type="InterPro" id="IPR033461">
    <property type="entry name" value="WRNPLPNID"/>
</dbReference>
<dbReference type="CTD" id="9989"/>
<dbReference type="GO" id="GO:0005737">
    <property type="term" value="C:cytoplasm"/>
    <property type="evidence" value="ECO:0007669"/>
    <property type="project" value="TreeGrafter"/>
</dbReference>
<dbReference type="Pfam" id="PF15017">
    <property type="entry name" value="WRNPLPNID"/>
    <property type="match status" value="1"/>
</dbReference>
<feature type="compositionally biased region" description="Pro residues" evidence="3">
    <location>
        <begin position="29"/>
        <end position="39"/>
    </location>
</feature>
<feature type="region of interest" description="Disordered" evidence="3">
    <location>
        <begin position="679"/>
        <end position="699"/>
    </location>
</feature>
<sequence length="1035" mass="115219">MMGKMDKERLYKPVDDWRSMARGRRKKPTIPPPLPPPLQPVSSLIIVGDEKSDDFQLLSSALDTPTNDELLTPLSRLQKYANSDNGFNRQMAARGLLESLRTICDPEDRDAGLDTMLRLSEDQEPMVRAELMEQIPHIAMLCQENRSFFPNTVQDYILPLVVRYLTDSNNQVRKTSQAALLVLLEQELIEKRDIEEQVCPIIIQLSGQGSSEDYRNEAVALMSKVAPLIGKEITLNLVLPQFTELCSDSMFHIRKVCAANFGDICNVVGEEATEDLLLPKFEDLCEDGVWGVRKACAECFMAVSWAVSRTVRSEKLSPLFVKLLTDQSRWVRMAAFQTLGPFISTFADPSVSGVQVVCNPDGTVQIASVVDNSESESDEVPSLVFSETQSSQQSSSSSDQSSGQEPRTYSAMQAVAMEVDETVTGDSGTIILGQDKTGVVPLEADPAAAVRASSNIHQGLGHVEFTPEQGAVLVTPEVPSSYDSFLFWRNPIPVIDIQPEIEEATTEDSSSSSERFTTVAELTLETSKSGSENEQKASPDSGIASPAGTPDSGTGSDGEGSPSVSEQTKEVNGVDESQRDVKDITENVSDLELQNAARQPSEEVDNNANVSPSEESSTSQTLAEAGGMVVHKANLNEAEEVLETVSNICSTHVIGQRVNEKTLTFRNGIVEEEVVPEWSDLDPSSANTSNEMQTPERPQRLTQDVIPAELLDLYLSMTDPSRAQTVDTEIARHCAFSLPGVALTMGRKNWQCLKEVYETLASDMQWKVRRTLAFSIHELALILGDEVTTMDLVPIFNCFLRDLDEVRIGVLKHFADFVKLLKPELRKQYLVRMTDFLTTDNTRNWRFRLELAEQLISLCDMYEPGDVCEHLFPIALTLAGDRVADVRFTAYRLLGVIMKRINTADDQTLRQNFIDGIITRYANSDRWFGRQTFIHLCQNLVEVQSVEDEQFAQNLLPSLLSLGNDSIPNVRITLARLLTQNLLPIDFYQSMANPFYEKMMDVVGQLQKDVDQDVRFFSSYNFSNNLHNKKIDHPV</sequence>
<dbReference type="PANTHER" id="PTHR10648">
    <property type="entry name" value="SERINE/THREONINE-PROTEIN PHOSPHATASE PP2A 65 KDA REGULATORY SUBUNIT"/>
    <property type="match status" value="1"/>
</dbReference>